<evidence type="ECO:0000256" key="1">
    <source>
        <dbReference type="ARBA" id="ARBA00004429"/>
    </source>
</evidence>
<evidence type="ECO:0000256" key="6">
    <source>
        <dbReference type="ARBA" id="ARBA00022989"/>
    </source>
</evidence>
<dbReference type="InterPro" id="IPR007387">
    <property type="entry name" value="TRAP_DctQ"/>
</dbReference>
<gene>
    <name evidence="11" type="ORF">SAMN05216529_10270</name>
</gene>
<keyword evidence="3" id="KW-1003">Cell membrane</keyword>
<organism evidence="11 12">
    <name type="scientific">Faecalicatena contorta</name>
    <dbReference type="NCBI Taxonomy" id="39482"/>
    <lineage>
        <taxon>Bacteria</taxon>
        <taxon>Bacillati</taxon>
        <taxon>Bacillota</taxon>
        <taxon>Clostridia</taxon>
        <taxon>Lachnospirales</taxon>
        <taxon>Lachnospiraceae</taxon>
        <taxon>Faecalicatena</taxon>
    </lineage>
</organism>
<keyword evidence="4" id="KW-0997">Cell inner membrane</keyword>
<dbReference type="GO" id="GO:0022857">
    <property type="term" value="F:transmembrane transporter activity"/>
    <property type="evidence" value="ECO:0007669"/>
    <property type="project" value="TreeGrafter"/>
</dbReference>
<evidence type="ECO:0000256" key="4">
    <source>
        <dbReference type="ARBA" id="ARBA00022519"/>
    </source>
</evidence>
<dbReference type="OrthoDB" id="9814265at2"/>
<keyword evidence="5 9" id="KW-0812">Transmembrane</keyword>
<dbReference type="InterPro" id="IPR055348">
    <property type="entry name" value="DctQ"/>
</dbReference>
<dbReference type="Proteomes" id="UP000254051">
    <property type="component" value="Unassembled WGS sequence"/>
</dbReference>
<sequence length="166" mass="18891">MKMVRWLDKHLEEVLLLVMLCAMVVIMGVQITARYVFSSSLSWSEEITRFLFICSGFLSASFCVKKSASVKIDQLVQLLPGKGVHILRLVSYTIELVFFSYLIPFAWEYMMSGVKSGQLSPACGIPMYLIQSAAVISFALCVIRLIQKWIERVQIITGKRVELRED</sequence>
<evidence type="ECO:0000256" key="8">
    <source>
        <dbReference type="ARBA" id="ARBA00038436"/>
    </source>
</evidence>
<feature type="domain" description="Tripartite ATP-independent periplasmic transporters DctQ component" evidence="10">
    <location>
        <begin position="23"/>
        <end position="154"/>
    </location>
</feature>
<feature type="transmembrane region" description="Helical" evidence="9">
    <location>
        <begin position="47"/>
        <end position="64"/>
    </location>
</feature>
<dbReference type="RefSeq" id="WP_109708886.1">
    <property type="nucleotide sequence ID" value="NZ_QGDS01000002.1"/>
</dbReference>
<evidence type="ECO:0000313" key="12">
    <source>
        <dbReference type="Proteomes" id="UP000254051"/>
    </source>
</evidence>
<evidence type="ECO:0000256" key="9">
    <source>
        <dbReference type="SAM" id="Phobius"/>
    </source>
</evidence>
<keyword evidence="12" id="KW-1185">Reference proteome</keyword>
<dbReference type="GO" id="GO:0005886">
    <property type="term" value="C:plasma membrane"/>
    <property type="evidence" value="ECO:0007669"/>
    <property type="project" value="UniProtKB-SubCell"/>
</dbReference>
<name>A0A316A183_9FIRM</name>
<evidence type="ECO:0000259" key="10">
    <source>
        <dbReference type="Pfam" id="PF04290"/>
    </source>
</evidence>
<evidence type="ECO:0000256" key="7">
    <source>
        <dbReference type="ARBA" id="ARBA00023136"/>
    </source>
</evidence>
<feature type="transmembrane region" description="Helical" evidence="9">
    <location>
        <begin position="85"/>
        <end position="107"/>
    </location>
</feature>
<feature type="transmembrane region" description="Helical" evidence="9">
    <location>
        <begin position="14"/>
        <end position="35"/>
    </location>
</feature>
<comment type="subcellular location">
    <subcellularLocation>
        <location evidence="1">Cell inner membrane</location>
        <topology evidence="1">Multi-pass membrane protein</topology>
    </subcellularLocation>
</comment>
<dbReference type="GO" id="GO:0015740">
    <property type="term" value="P:C4-dicarboxylate transport"/>
    <property type="evidence" value="ECO:0007669"/>
    <property type="project" value="TreeGrafter"/>
</dbReference>
<dbReference type="PANTHER" id="PTHR35011:SF2">
    <property type="entry name" value="2,3-DIKETO-L-GULONATE TRAP TRANSPORTER SMALL PERMEASE PROTEIN YIAM"/>
    <property type="match status" value="1"/>
</dbReference>
<evidence type="ECO:0000313" key="11">
    <source>
        <dbReference type="EMBL" id="SUQ12855.1"/>
    </source>
</evidence>
<keyword evidence="6 9" id="KW-1133">Transmembrane helix</keyword>
<dbReference type="EMBL" id="UHJJ01000002">
    <property type="protein sequence ID" value="SUQ12855.1"/>
    <property type="molecule type" value="Genomic_DNA"/>
</dbReference>
<evidence type="ECO:0000256" key="3">
    <source>
        <dbReference type="ARBA" id="ARBA00022475"/>
    </source>
</evidence>
<proteinExistence type="inferred from homology"/>
<dbReference type="PANTHER" id="PTHR35011">
    <property type="entry name" value="2,3-DIKETO-L-GULONATE TRAP TRANSPORTER SMALL PERMEASE PROTEIN YIAM"/>
    <property type="match status" value="1"/>
</dbReference>
<keyword evidence="2" id="KW-0813">Transport</keyword>
<protein>
    <submittedName>
        <fullName evidence="11">TRAP-type C4-dicarboxylate transport system, small permease component</fullName>
    </submittedName>
</protein>
<reference evidence="12" key="1">
    <citation type="submission" date="2017-07" db="EMBL/GenBank/DDBJ databases">
        <authorList>
            <person name="Varghese N."/>
            <person name="Submissions S."/>
        </authorList>
    </citation>
    <scope>NUCLEOTIDE SEQUENCE [LARGE SCALE GENOMIC DNA]</scope>
    <source>
        <strain evidence="12">NLAE-zl-C134</strain>
    </source>
</reference>
<comment type="similarity">
    <text evidence="8">Belongs to the TRAP transporter small permease family.</text>
</comment>
<feature type="transmembrane region" description="Helical" evidence="9">
    <location>
        <begin position="127"/>
        <end position="146"/>
    </location>
</feature>
<keyword evidence="7 9" id="KW-0472">Membrane</keyword>
<accession>A0A316A183</accession>
<dbReference type="AlphaFoldDB" id="A0A316A183"/>
<evidence type="ECO:0000256" key="5">
    <source>
        <dbReference type="ARBA" id="ARBA00022692"/>
    </source>
</evidence>
<dbReference type="Pfam" id="PF04290">
    <property type="entry name" value="DctQ"/>
    <property type="match status" value="1"/>
</dbReference>
<evidence type="ECO:0000256" key="2">
    <source>
        <dbReference type="ARBA" id="ARBA00022448"/>
    </source>
</evidence>